<evidence type="ECO:0000256" key="4">
    <source>
        <dbReference type="PROSITE-ProRule" id="PRU00409"/>
    </source>
</evidence>
<evidence type="ECO:0000256" key="1">
    <source>
        <dbReference type="ARBA" id="ARBA00022598"/>
    </source>
</evidence>
<dbReference type="KEGG" id="bsd:BLASA_1212"/>
<dbReference type="RefSeq" id="WP_014375052.1">
    <property type="nucleotide sequence ID" value="NC_016943.1"/>
</dbReference>
<dbReference type="Proteomes" id="UP000007517">
    <property type="component" value="Chromosome"/>
</dbReference>
<accession>H6RWU1</accession>
<dbReference type="Pfam" id="PF13535">
    <property type="entry name" value="ATP-grasp_4"/>
    <property type="match status" value="1"/>
</dbReference>
<dbReference type="eggNOG" id="COG2232">
    <property type="taxonomic scope" value="Bacteria"/>
</dbReference>
<dbReference type="Pfam" id="PF18603">
    <property type="entry name" value="LAL_C2"/>
    <property type="match status" value="1"/>
</dbReference>
<dbReference type="GO" id="GO:0046872">
    <property type="term" value="F:metal ion binding"/>
    <property type="evidence" value="ECO:0007669"/>
    <property type="project" value="InterPro"/>
</dbReference>
<feature type="domain" description="ATP-grasp" evidence="5">
    <location>
        <begin position="146"/>
        <end position="340"/>
    </location>
</feature>
<dbReference type="OrthoDB" id="24041at2"/>
<evidence type="ECO:0000256" key="3">
    <source>
        <dbReference type="ARBA" id="ARBA00022840"/>
    </source>
</evidence>
<dbReference type="PANTHER" id="PTHR43585">
    <property type="entry name" value="FUMIPYRROLE BIOSYNTHESIS PROTEIN C"/>
    <property type="match status" value="1"/>
</dbReference>
<dbReference type="GO" id="GO:0005524">
    <property type="term" value="F:ATP binding"/>
    <property type="evidence" value="ECO:0007669"/>
    <property type="project" value="UniProtKB-UniRule"/>
</dbReference>
<dbReference type="STRING" id="1146883.BLASA_1212"/>
<dbReference type="InterPro" id="IPR011761">
    <property type="entry name" value="ATP-grasp"/>
</dbReference>
<dbReference type="SUPFAM" id="SSF56059">
    <property type="entry name" value="Glutathione synthetase ATP-binding domain-like"/>
    <property type="match status" value="1"/>
</dbReference>
<dbReference type="AlphaFoldDB" id="H6RWU1"/>
<keyword evidence="3 4" id="KW-0067">ATP-binding</keyword>
<evidence type="ECO:0000259" key="5">
    <source>
        <dbReference type="PROSITE" id="PS50975"/>
    </source>
</evidence>
<gene>
    <name evidence="6" type="ordered locus">BLASA_1212</name>
</gene>
<protein>
    <recommendedName>
        <fullName evidence="5">ATP-grasp domain-containing protein</fullName>
    </recommendedName>
</protein>
<reference evidence="6 7" key="1">
    <citation type="journal article" date="2012" name="J. Bacteriol.">
        <title>Genome Sequence of Blastococcus saxobsidens DD2, a Stone-Inhabiting Bacterium.</title>
        <authorList>
            <person name="Chouaia B."/>
            <person name="Crotti E."/>
            <person name="Brusetti L."/>
            <person name="Daffonchio D."/>
            <person name="Essoussi I."/>
            <person name="Nouioui I."/>
            <person name="Sbissi I."/>
            <person name="Ghodhbane-Gtari F."/>
            <person name="Gtari M."/>
            <person name="Vacherie B."/>
            <person name="Barbe V."/>
            <person name="Medigue C."/>
            <person name="Gury J."/>
            <person name="Pujic P."/>
            <person name="Normand P."/>
        </authorList>
    </citation>
    <scope>NUCLEOTIDE SEQUENCE [LARGE SCALE GENOMIC DNA]</scope>
    <source>
        <strain evidence="6 7">DD2</strain>
    </source>
</reference>
<dbReference type="HOGENOM" id="CLU_029016_6_2_11"/>
<dbReference type="EMBL" id="FO117623">
    <property type="protein sequence ID" value="CCG02153.1"/>
    <property type="molecule type" value="Genomic_DNA"/>
</dbReference>
<evidence type="ECO:0000313" key="7">
    <source>
        <dbReference type="Proteomes" id="UP000007517"/>
    </source>
</evidence>
<keyword evidence="7" id="KW-1185">Reference proteome</keyword>
<dbReference type="InterPro" id="IPR052032">
    <property type="entry name" value="ATP-dep_AA_Ligase"/>
</dbReference>
<sequence>MPTPVAPDDPAVTLPGSGNPWFVVVEVLVRPDAARPEFGAGERLDAPGVAQLESARLRGLRTAVLARHRACYGEELDGLVDRWIDCDTRDEGAIVAAVRGLDGEIAALTSSVDGFTGSAAGAARVLGLRGPTPGSPALADDRRALHGALAAAGLAHVAWAEIPSDADRPGSPVGYPCVVQPVDGGAGWDVGLVSDDRELQELAARHLARPHYGRGLRPRYQLVAEEYVPGPRYGADGFVDDGRPVVLAWSESVTTPPPHVADLLRTATIRPPSVEAAGWVRDCLAAVGYDFGPFHLEFVLGPAGPRLVALNPTLAGDGAHHCVDLVSGVETADATVAQLLGEPPAVPAEPAGAVAASTQMHLSAQVAGRVRAVSGVRAVGGIPGLIAAEVFADVGEMTGPVGPGRERLGHVVTVGQTPEQARRRAVAAVDAIRVVVDELEPAPSAWRCDDGSCAGGALPVVVVRHPGPIPGTR</sequence>
<keyword evidence="1" id="KW-0436">Ligase</keyword>
<name>H6RWU1_BLASD</name>
<reference evidence="7" key="2">
    <citation type="submission" date="2012-02" db="EMBL/GenBank/DDBJ databases">
        <title>Complete genome sequence of Blastococcus saxobsidens strain DD2.</title>
        <authorList>
            <person name="Genoscope."/>
        </authorList>
    </citation>
    <scope>NUCLEOTIDE SEQUENCE [LARGE SCALE GENOMIC DNA]</scope>
    <source>
        <strain evidence="7">DD2</strain>
    </source>
</reference>
<dbReference type="PROSITE" id="PS50975">
    <property type="entry name" value="ATP_GRASP"/>
    <property type="match status" value="1"/>
</dbReference>
<organism evidence="6 7">
    <name type="scientific">Blastococcus saxobsidens (strain DD2)</name>
    <dbReference type="NCBI Taxonomy" id="1146883"/>
    <lineage>
        <taxon>Bacteria</taxon>
        <taxon>Bacillati</taxon>
        <taxon>Actinomycetota</taxon>
        <taxon>Actinomycetes</taxon>
        <taxon>Geodermatophilales</taxon>
        <taxon>Geodermatophilaceae</taxon>
        <taxon>Blastococcus</taxon>
    </lineage>
</organism>
<dbReference type="InterPro" id="IPR040570">
    <property type="entry name" value="LAL_C2"/>
</dbReference>
<dbReference type="PANTHER" id="PTHR43585:SF2">
    <property type="entry name" value="ATP-GRASP ENZYME FSQD"/>
    <property type="match status" value="1"/>
</dbReference>
<proteinExistence type="predicted"/>
<dbReference type="GO" id="GO:0016874">
    <property type="term" value="F:ligase activity"/>
    <property type="evidence" value="ECO:0007669"/>
    <property type="project" value="UniProtKB-KW"/>
</dbReference>
<dbReference type="Gene3D" id="3.30.470.20">
    <property type="entry name" value="ATP-grasp fold, B domain"/>
    <property type="match status" value="1"/>
</dbReference>
<keyword evidence="2 4" id="KW-0547">Nucleotide-binding</keyword>
<evidence type="ECO:0000313" key="6">
    <source>
        <dbReference type="EMBL" id="CCG02153.1"/>
    </source>
</evidence>
<evidence type="ECO:0000256" key="2">
    <source>
        <dbReference type="ARBA" id="ARBA00022741"/>
    </source>
</evidence>